<dbReference type="AlphaFoldDB" id="A0AAV3R5H5"/>
<dbReference type="Proteomes" id="UP001454036">
    <property type="component" value="Unassembled WGS sequence"/>
</dbReference>
<gene>
    <name evidence="1" type="ORF">LIER_40973</name>
</gene>
<organism evidence="1 2">
    <name type="scientific">Lithospermum erythrorhizon</name>
    <name type="common">Purple gromwell</name>
    <name type="synonym">Lithospermum officinale var. erythrorhizon</name>
    <dbReference type="NCBI Taxonomy" id="34254"/>
    <lineage>
        <taxon>Eukaryota</taxon>
        <taxon>Viridiplantae</taxon>
        <taxon>Streptophyta</taxon>
        <taxon>Embryophyta</taxon>
        <taxon>Tracheophyta</taxon>
        <taxon>Spermatophyta</taxon>
        <taxon>Magnoliopsida</taxon>
        <taxon>eudicotyledons</taxon>
        <taxon>Gunneridae</taxon>
        <taxon>Pentapetalae</taxon>
        <taxon>asterids</taxon>
        <taxon>lamiids</taxon>
        <taxon>Boraginales</taxon>
        <taxon>Boraginaceae</taxon>
        <taxon>Boraginoideae</taxon>
        <taxon>Lithospermeae</taxon>
        <taxon>Lithospermum</taxon>
    </lineage>
</organism>
<protein>
    <submittedName>
        <fullName evidence="1">Uncharacterized protein</fullName>
    </submittedName>
</protein>
<comment type="caution">
    <text evidence="1">The sequence shown here is derived from an EMBL/GenBank/DDBJ whole genome shotgun (WGS) entry which is preliminary data.</text>
</comment>
<name>A0AAV3R5H5_LITER</name>
<accession>A0AAV3R5H5</accession>
<reference evidence="1 2" key="1">
    <citation type="submission" date="2024-01" db="EMBL/GenBank/DDBJ databases">
        <title>The complete chloroplast genome sequence of Lithospermum erythrorhizon: insights into the phylogenetic relationship among Boraginaceae species and the maternal lineages of purple gromwells.</title>
        <authorList>
            <person name="Okada T."/>
            <person name="Watanabe K."/>
        </authorList>
    </citation>
    <scope>NUCLEOTIDE SEQUENCE [LARGE SCALE GENOMIC DNA]</scope>
</reference>
<evidence type="ECO:0000313" key="1">
    <source>
        <dbReference type="EMBL" id="GAA0170503.1"/>
    </source>
</evidence>
<sequence>MAGIAGFQYLFPSDFYYPKPSTAATINGGTMAGRQQEIVIVQPREGLEKVIGDDESPHVARGLSRYAMNDGKNISISTSSPASLKSLVPVLPRQQDRDQMFFGHKSSGN</sequence>
<dbReference type="EMBL" id="BAABME010024585">
    <property type="protein sequence ID" value="GAA0170503.1"/>
    <property type="molecule type" value="Genomic_DNA"/>
</dbReference>
<evidence type="ECO:0000313" key="2">
    <source>
        <dbReference type="Proteomes" id="UP001454036"/>
    </source>
</evidence>
<keyword evidence="2" id="KW-1185">Reference proteome</keyword>
<proteinExistence type="predicted"/>